<dbReference type="Proteomes" id="UP001305414">
    <property type="component" value="Unassembled WGS sequence"/>
</dbReference>
<evidence type="ECO:0000256" key="1">
    <source>
        <dbReference type="SAM" id="MobiDB-lite"/>
    </source>
</evidence>
<organism evidence="2 3">
    <name type="scientific">Xylaria bambusicola</name>
    <dbReference type="NCBI Taxonomy" id="326684"/>
    <lineage>
        <taxon>Eukaryota</taxon>
        <taxon>Fungi</taxon>
        <taxon>Dikarya</taxon>
        <taxon>Ascomycota</taxon>
        <taxon>Pezizomycotina</taxon>
        <taxon>Sordariomycetes</taxon>
        <taxon>Xylariomycetidae</taxon>
        <taxon>Xylariales</taxon>
        <taxon>Xylariaceae</taxon>
        <taxon>Xylaria</taxon>
    </lineage>
</organism>
<reference evidence="2 3" key="1">
    <citation type="submission" date="2023-10" db="EMBL/GenBank/DDBJ databases">
        <title>Draft genome sequence of Xylaria bambusicola isolate GMP-LS, the root and basal stem rot pathogen of sugarcane in Indonesia.</title>
        <authorList>
            <person name="Selvaraj P."/>
            <person name="Muralishankar V."/>
            <person name="Muruganantham S."/>
            <person name="Sp S."/>
            <person name="Haryani S."/>
            <person name="Lau K.J.X."/>
            <person name="Naqvi N.I."/>
        </authorList>
    </citation>
    <scope>NUCLEOTIDE SEQUENCE [LARGE SCALE GENOMIC DNA]</scope>
    <source>
        <strain evidence="2">GMP-LS</strain>
    </source>
</reference>
<comment type="caution">
    <text evidence="2">The sequence shown here is derived from an EMBL/GenBank/DDBJ whole genome shotgun (WGS) entry which is preliminary data.</text>
</comment>
<accession>A0AAN7ZE95</accession>
<proteinExistence type="predicted"/>
<evidence type="ECO:0000313" key="2">
    <source>
        <dbReference type="EMBL" id="KAK5636053.1"/>
    </source>
</evidence>
<feature type="compositionally biased region" description="Basic and acidic residues" evidence="1">
    <location>
        <begin position="92"/>
        <end position="104"/>
    </location>
</feature>
<sequence length="114" mass="12848">MTALLEKRNIIAIRTFQIRVVRYGERARAPGLERSLTPDKRCRKSRRGDIVRSAMSRPAVGSHSRASESLSKQPNLGEGLRFWSSVGGWTGRPKDAMETSREKLSLAQHYRLPG</sequence>
<evidence type="ECO:0000313" key="3">
    <source>
        <dbReference type="Proteomes" id="UP001305414"/>
    </source>
</evidence>
<name>A0AAN7ZE95_9PEZI</name>
<keyword evidence="3" id="KW-1185">Reference proteome</keyword>
<feature type="region of interest" description="Disordered" evidence="1">
    <location>
        <begin position="32"/>
        <end position="114"/>
    </location>
</feature>
<protein>
    <submittedName>
        <fullName evidence="2">Uncharacterized protein</fullName>
    </submittedName>
</protein>
<dbReference type="EMBL" id="JAWHQM010000061">
    <property type="protein sequence ID" value="KAK5636053.1"/>
    <property type="molecule type" value="Genomic_DNA"/>
</dbReference>
<gene>
    <name evidence="2" type="ORF">RRF57_011764</name>
</gene>
<dbReference type="AlphaFoldDB" id="A0AAN7ZE95"/>